<sequence>MRLTGEDSDVSGPELPEAELPDPERVDPDVLTALLARHGWQRRGGESGRYTRWTPPGSDVRRGVTASSLLVPAGRAYGDYADLVGEALTALAHSGAPSAREVLLALSVPGDEIRWRRDVPRCAGAVPWTAAEQLRTAVRGMLTAAARAAQGKAGYFGERHGRYATAYLEQVLIGPSSGGHLVTAYAPAPDGRSVTMTLLRALQAARDAVDYQRATGRLEAFDAAVELGVCHELVTAVAHLVRDSEGAEIALAWSPAAGLPLGVAARPEPVEFSPGDLPALQQAAERYAAAEPPVPVTVIGTVVRLRSALPAEGGAVRLRVLGGADVRQVRMRLGADDYRVAAHAHLVGLPIQVSGALEPRRRFRRLAGARGVRLLRLDAAERDRLLKSLQEAAEAVD</sequence>
<dbReference type="EMBL" id="JARHTQ010000021">
    <property type="protein sequence ID" value="MDF2259257.1"/>
    <property type="molecule type" value="Genomic_DNA"/>
</dbReference>
<evidence type="ECO:0000256" key="1">
    <source>
        <dbReference type="SAM" id="MobiDB-lite"/>
    </source>
</evidence>
<name>A0ABT5Z5Z5_9ACTN</name>
<accession>A0ABT5Z5Z5</accession>
<dbReference type="Proteomes" id="UP001220022">
    <property type="component" value="Unassembled WGS sequence"/>
</dbReference>
<reference evidence="2 3" key="1">
    <citation type="submission" date="2023-03" db="EMBL/GenBank/DDBJ databases">
        <title>Draft genome sequence of type strain Streptomyces ferralitis JCM 14344.</title>
        <authorList>
            <person name="Klaysubun C."/>
            <person name="Duangmal K."/>
        </authorList>
    </citation>
    <scope>NUCLEOTIDE SEQUENCE [LARGE SCALE GENOMIC DNA]</scope>
    <source>
        <strain evidence="2 3">JCM 14344</strain>
    </source>
</reference>
<keyword evidence="3" id="KW-1185">Reference proteome</keyword>
<dbReference type="RefSeq" id="WP_275818718.1">
    <property type="nucleotide sequence ID" value="NZ_BAAANM010000013.1"/>
</dbReference>
<evidence type="ECO:0000313" key="2">
    <source>
        <dbReference type="EMBL" id="MDF2259257.1"/>
    </source>
</evidence>
<gene>
    <name evidence="2" type="ORF">P2L57_27150</name>
</gene>
<proteinExistence type="predicted"/>
<evidence type="ECO:0000313" key="3">
    <source>
        <dbReference type="Proteomes" id="UP001220022"/>
    </source>
</evidence>
<feature type="region of interest" description="Disordered" evidence="1">
    <location>
        <begin position="1"/>
        <end position="25"/>
    </location>
</feature>
<organism evidence="2 3">
    <name type="scientific">Streptantibioticus ferralitis</name>
    <dbReference type="NCBI Taxonomy" id="236510"/>
    <lineage>
        <taxon>Bacteria</taxon>
        <taxon>Bacillati</taxon>
        <taxon>Actinomycetota</taxon>
        <taxon>Actinomycetes</taxon>
        <taxon>Kitasatosporales</taxon>
        <taxon>Streptomycetaceae</taxon>
        <taxon>Streptantibioticus</taxon>
    </lineage>
</organism>
<protein>
    <submittedName>
        <fullName evidence="2">Uncharacterized protein</fullName>
    </submittedName>
</protein>
<comment type="caution">
    <text evidence="2">The sequence shown here is derived from an EMBL/GenBank/DDBJ whole genome shotgun (WGS) entry which is preliminary data.</text>
</comment>